<dbReference type="KEGG" id="uvi:66065303"/>
<dbReference type="Proteomes" id="UP000027002">
    <property type="component" value="Chromosome 4"/>
</dbReference>
<sequence length="76" mass="8284">MIPASGIFMNMYNQCHYYPRIAFDKCSSATVWQDRLTGGRLVKPSRFLRKASSICASGVGNGDDTAGIKTLPPASR</sequence>
<dbReference type="GeneID" id="66065303"/>
<gene>
    <name evidence="1" type="ORF">UV8b_04525</name>
</gene>
<dbReference type="RefSeq" id="XP_042997957.1">
    <property type="nucleotide sequence ID" value="XM_043142023.1"/>
</dbReference>
<dbReference type="EMBL" id="CP072756">
    <property type="protein sequence ID" value="QUC20284.1"/>
    <property type="molecule type" value="Genomic_DNA"/>
</dbReference>
<dbReference type="AlphaFoldDB" id="A0A8E5HRF9"/>
<protein>
    <submittedName>
        <fullName evidence="1">Uncharacterized protein</fullName>
    </submittedName>
</protein>
<accession>A0A8E5HRF9</accession>
<keyword evidence="2" id="KW-1185">Reference proteome</keyword>
<organism evidence="1 2">
    <name type="scientific">Ustilaginoidea virens</name>
    <name type="common">Rice false smut fungus</name>
    <name type="synonym">Villosiclava virens</name>
    <dbReference type="NCBI Taxonomy" id="1159556"/>
    <lineage>
        <taxon>Eukaryota</taxon>
        <taxon>Fungi</taxon>
        <taxon>Dikarya</taxon>
        <taxon>Ascomycota</taxon>
        <taxon>Pezizomycotina</taxon>
        <taxon>Sordariomycetes</taxon>
        <taxon>Hypocreomycetidae</taxon>
        <taxon>Hypocreales</taxon>
        <taxon>Clavicipitaceae</taxon>
        <taxon>Ustilaginoidea</taxon>
    </lineage>
</organism>
<name>A0A8E5HRF9_USTVR</name>
<proteinExistence type="predicted"/>
<reference evidence="1" key="1">
    <citation type="submission" date="2020-03" db="EMBL/GenBank/DDBJ databases">
        <title>A mixture of massive structural variations and highly conserved coding sequences in Ustilaginoidea virens genome.</title>
        <authorList>
            <person name="Zhang K."/>
            <person name="Zhao Z."/>
            <person name="Zhang Z."/>
            <person name="Li Y."/>
            <person name="Hsiang T."/>
            <person name="Sun W."/>
        </authorList>
    </citation>
    <scope>NUCLEOTIDE SEQUENCE</scope>
    <source>
        <strain evidence="1">UV-8b</strain>
    </source>
</reference>
<evidence type="ECO:0000313" key="1">
    <source>
        <dbReference type="EMBL" id="QUC20284.1"/>
    </source>
</evidence>
<evidence type="ECO:0000313" key="2">
    <source>
        <dbReference type="Proteomes" id="UP000027002"/>
    </source>
</evidence>